<dbReference type="InterPro" id="IPR003593">
    <property type="entry name" value="AAA+_ATPase"/>
</dbReference>
<dbReference type="InterPro" id="IPR027417">
    <property type="entry name" value="P-loop_NTPase"/>
</dbReference>
<feature type="domain" description="ABC transporter" evidence="9">
    <location>
        <begin position="5"/>
        <end position="237"/>
    </location>
</feature>
<dbReference type="PROSITE" id="PS00211">
    <property type="entry name" value="ABC_TRANSPORTER_1"/>
    <property type="match status" value="1"/>
</dbReference>
<dbReference type="RefSeq" id="WP_104004196.1">
    <property type="nucleotide sequence ID" value="NZ_FNVQ01000003.1"/>
</dbReference>
<dbReference type="SUPFAM" id="SSF52540">
    <property type="entry name" value="P-loop containing nucleoside triphosphate hydrolases"/>
    <property type="match status" value="1"/>
</dbReference>
<dbReference type="InterPro" id="IPR008995">
    <property type="entry name" value="Mo/tungstate-bd_C_term_dom"/>
</dbReference>
<dbReference type="PANTHER" id="PTHR42781">
    <property type="entry name" value="SPERMIDINE/PUTRESCINE IMPORT ATP-BINDING PROTEIN POTA"/>
    <property type="match status" value="1"/>
</dbReference>
<organism evidence="10 11">
    <name type="scientific">Marinobacterium lutimaris</name>
    <dbReference type="NCBI Taxonomy" id="568106"/>
    <lineage>
        <taxon>Bacteria</taxon>
        <taxon>Pseudomonadati</taxon>
        <taxon>Pseudomonadota</taxon>
        <taxon>Gammaproteobacteria</taxon>
        <taxon>Oceanospirillales</taxon>
        <taxon>Oceanospirillaceae</taxon>
        <taxon>Marinobacterium</taxon>
    </lineage>
</organism>
<keyword evidence="3" id="KW-0410">Iron transport</keyword>
<dbReference type="SUPFAM" id="SSF50331">
    <property type="entry name" value="MOP-like"/>
    <property type="match status" value="1"/>
</dbReference>
<keyword evidence="1" id="KW-0813">Transport</keyword>
<gene>
    <name evidence="10" type="ORF">SAMN05444390_103358</name>
</gene>
<dbReference type="Pfam" id="PF00005">
    <property type="entry name" value="ABC_tran"/>
    <property type="match status" value="1"/>
</dbReference>
<evidence type="ECO:0000256" key="8">
    <source>
        <dbReference type="ARBA" id="ARBA00023136"/>
    </source>
</evidence>
<dbReference type="GO" id="GO:0016887">
    <property type="term" value="F:ATP hydrolysis activity"/>
    <property type="evidence" value="ECO:0007669"/>
    <property type="project" value="InterPro"/>
</dbReference>
<dbReference type="InterPro" id="IPR013611">
    <property type="entry name" value="Transp-assoc_OB_typ2"/>
</dbReference>
<dbReference type="SMART" id="SM00382">
    <property type="entry name" value="AAA"/>
    <property type="match status" value="1"/>
</dbReference>
<evidence type="ECO:0000256" key="1">
    <source>
        <dbReference type="ARBA" id="ARBA00022448"/>
    </source>
</evidence>
<protein>
    <submittedName>
        <fullName evidence="10">Iron(III) transport system ATP-binding protein</fullName>
    </submittedName>
</protein>
<dbReference type="GO" id="GO:0015697">
    <property type="term" value="P:quaternary ammonium group transport"/>
    <property type="evidence" value="ECO:0007669"/>
    <property type="project" value="UniProtKB-ARBA"/>
</dbReference>
<keyword evidence="2" id="KW-1003">Cell membrane</keyword>
<dbReference type="Gene3D" id="2.40.50.100">
    <property type="match status" value="1"/>
</dbReference>
<evidence type="ECO:0000256" key="3">
    <source>
        <dbReference type="ARBA" id="ARBA00022496"/>
    </source>
</evidence>
<evidence type="ECO:0000256" key="7">
    <source>
        <dbReference type="ARBA" id="ARBA00023065"/>
    </source>
</evidence>
<dbReference type="InterPro" id="IPR050093">
    <property type="entry name" value="ABC_SmlMolc_Importer"/>
</dbReference>
<name>A0A1H6CC62_9GAMM</name>
<dbReference type="AlphaFoldDB" id="A0A1H6CC62"/>
<evidence type="ECO:0000256" key="2">
    <source>
        <dbReference type="ARBA" id="ARBA00022475"/>
    </source>
</evidence>
<dbReference type="Gene3D" id="2.40.50.140">
    <property type="entry name" value="Nucleic acid-binding proteins"/>
    <property type="match status" value="1"/>
</dbReference>
<dbReference type="OrthoDB" id="9802264at2"/>
<dbReference type="InterPro" id="IPR003439">
    <property type="entry name" value="ABC_transporter-like_ATP-bd"/>
</dbReference>
<keyword evidence="4" id="KW-0547">Nucleotide-binding</keyword>
<evidence type="ECO:0000259" key="9">
    <source>
        <dbReference type="PROSITE" id="PS50893"/>
    </source>
</evidence>
<dbReference type="GO" id="GO:0043190">
    <property type="term" value="C:ATP-binding cassette (ABC) transporter complex"/>
    <property type="evidence" value="ECO:0007669"/>
    <property type="project" value="InterPro"/>
</dbReference>
<keyword evidence="7" id="KW-0406">Ion transport</keyword>
<evidence type="ECO:0000256" key="6">
    <source>
        <dbReference type="ARBA" id="ARBA00023004"/>
    </source>
</evidence>
<dbReference type="PANTHER" id="PTHR42781:SF4">
    <property type="entry name" value="SPERMIDINE_PUTRESCINE IMPORT ATP-BINDING PROTEIN POTA"/>
    <property type="match status" value="1"/>
</dbReference>
<dbReference type="Gene3D" id="3.40.50.300">
    <property type="entry name" value="P-loop containing nucleotide triphosphate hydrolases"/>
    <property type="match status" value="1"/>
</dbReference>
<evidence type="ECO:0000256" key="4">
    <source>
        <dbReference type="ARBA" id="ARBA00022741"/>
    </source>
</evidence>
<dbReference type="GO" id="GO:0015408">
    <property type="term" value="F:ABC-type ferric iron transporter activity"/>
    <property type="evidence" value="ECO:0007669"/>
    <property type="project" value="InterPro"/>
</dbReference>
<reference evidence="10 11" key="1">
    <citation type="submission" date="2016-10" db="EMBL/GenBank/DDBJ databases">
        <authorList>
            <person name="de Groot N.N."/>
        </authorList>
    </citation>
    <scope>NUCLEOTIDE SEQUENCE [LARGE SCALE GENOMIC DNA]</scope>
    <source>
        <strain evidence="10 11">DSM 22012</strain>
    </source>
</reference>
<evidence type="ECO:0000313" key="11">
    <source>
        <dbReference type="Proteomes" id="UP000236745"/>
    </source>
</evidence>
<keyword evidence="11" id="KW-1185">Reference proteome</keyword>
<dbReference type="InterPro" id="IPR017871">
    <property type="entry name" value="ABC_transporter-like_CS"/>
</dbReference>
<dbReference type="GO" id="GO:0005524">
    <property type="term" value="F:ATP binding"/>
    <property type="evidence" value="ECO:0007669"/>
    <property type="project" value="UniProtKB-KW"/>
</dbReference>
<evidence type="ECO:0000313" key="10">
    <source>
        <dbReference type="EMBL" id="SEG70472.1"/>
    </source>
</evidence>
<keyword evidence="6" id="KW-0408">Iron</keyword>
<dbReference type="EMBL" id="FNVQ01000003">
    <property type="protein sequence ID" value="SEG70472.1"/>
    <property type="molecule type" value="Genomic_DNA"/>
</dbReference>
<dbReference type="PROSITE" id="PS50893">
    <property type="entry name" value="ABC_TRANSPORTER_2"/>
    <property type="match status" value="1"/>
</dbReference>
<keyword evidence="5 10" id="KW-0067">ATP-binding</keyword>
<sequence>MRELLSVEKLQCAYEGTPVLRSVSFSIEEGEIACLLGPSGCGKTTVLRAIAGFIEAESGAIRVNGEVISDGKSTLPPEKRGMGMVFQDYALFPHLTIAENIAFGLKGKSRSEKQQAVEEVLNLVELPDLAKRYPHELSGGQQQRVALARALAPKPRLLLMDEPFSNLDTDLRRQLSAEMRRILKKQQIASIMVTHDQQEAFTISDRLGVLSQGEVQQWGTPEELFYQPATPEVASFVGKGVMVSGKALAPDRLSCELGELEFAEPFGKDGCEGRSIRLFLRPTDIQLTHEGSVSAEVLACEFQGSQTQYSLKLASGLELQAVESGMHRYPIGEQVALRVAPHRPIVFFDR</sequence>
<keyword evidence="8" id="KW-0472">Membrane</keyword>
<dbReference type="FunFam" id="3.40.50.300:FF:000425">
    <property type="entry name" value="Probable ABC transporter, ATP-binding subunit"/>
    <property type="match status" value="1"/>
</dbReference>
<evidence type="ECO:0000256" key="5">
    <source>
        <dbReference type="ARBA" id="ARBA00022840"/>
    </source>
</evidence>
<dbReference type="Pfam" id="PF08402">
    <property type="entry name" value="TOBE_2"/>
    <property type="match status" value="1"/>
</dbReference>
<dbReference type="Proteomes" id="UP000236745">
    <property type="component" value="Unassembled WGS sequence"/>
</dbReference>
<dbReference type="InterPro" id="IPR012340">
    <property type="entry name" value="NA-bd_OB-fold"/>
</dbReference>
<dbReference type="CDD" id="cd03259">
    <property type="entry name" value="ABC_Carb_Solutes_like"/>
    <property type="match status" value="1"/>
</dbReference>
<proteinExistence type="predicted"/>
<accession>A0A1H6CC62</accession>
<dbReference type="InterPro" id="IPR015853">
    <property type="entry name" value="ABC_transpr_FbpC"/>
</dbReference>